<sequence>MTELAVLQAVRLKGRVQAADLPRTLAALDLDPGDIAGVVERLTGSGLLVDGAALRITPSGRERLRALLAEERAGVDAGVVSAAYDDFRTVNADFKSLVTDWQLKGGPGGAPNAHDDAAYDAAVLARLDEVHARAVPVIEAAAAQLPRLGAYAAKLTAALGKIKAGDTAWLTRPLIDSYHTVWFELHEELIGAMGLTREEAAKFGDAQ</sequence>
<dbReference type="AlphaFoldDB" id="A0ABD6P190"/>
<evidence type="ECO:0000313" key="1">
    <source>
        <dbReference type="EMBL" id="OBG38560.1"/>
    </source>
</evidence>
<organism evidence="1 2">
    <name type="scientific">Mycobacterium alsense</name>
    <dbReference type="NCBI Taxonomy" id="324058"/>
    <lineage>
        <taxon>Bacteria</taxon>
        <taxon>Bacillati</taxon>
        <taxon>Actinomycetota</taxon>
        <taxon>Actinomycetes</taxon>
        <taxon>Mycobacteriales</taxon>
        <taxon>Mycobacteriaceae</taxon>
        <taxon>Mycobacterium</taxon>
    </lineage>
</organism>
<dbReference type="RefSeq" id="WP_068209345.1">
    <property type="nucleotide sequence ID" value="NZ_LZIT01000146.1"/>
</dbReference>
<dbReference type="Proteomes" id="UP000092086">
    <property type="component" value="Unassembled WGS sequence"/>
</dbReference>
<gene>
    <name evidence="1" type="ORF">A5672_01215</name>
</gene>
<comment type="caution">
    <text evidence="1">The sequence shown here is derived from an EMBL/GenBank/DDBJ whole genome shotgun (WGS) entry which is preliminary data.</text>
</comment>
<evidence type="ECO:0008006" key="3">
    <source>
        <dbReference type="Google" id="ProtNLM"/>
    </source>
</evidence>
<protein>
    <recommendedName>
        <fullName evidence="3">MarR family transcriptional regulator</fullName>
    </recommendedName>
</protein>
<dbReference type="EMBL" id="LZIT01000146">
    <property type="protein sequence ID" value="OBG38560.1"/>
    <property type="molecule type" value="Genomic_DNA"/>
</dbReference>
<reference evidence="1 2" key="1">
    <citation type="submission" date="2016-06" db="EMBL/GenBank/DDBJ databases">
        <authorList>
            <person name="Sutton G."/>
            <person name="Brinkac L."/>
            <person name="Sanka R."/>
            <person name="Adams M."/>
            <person name="Lau E."/>
            <person name="Sam S."/>
            <person name="Sreng N."/>
            <person name="Him V."/>
            <person name="Kerleguer A."/>
            <person name="Cheng S."/>
        </authorList>
    </citation>
    <scope>NUCLEOTIDE SEQUENCE [LARGE SCALE GENOMIC DNA]</scope>
    <source>
        <strain evidence="1 2">E2978</strain>
    </source>
</reference>
<evidence type="ECO:0000313" key="2">
    <source>
        <dbReference type="Proteomes" id="UP000092086"/>
    </source>
</evidence>
<accession>A0ABD6P190</accession>
<name>A0ABD6P190_9MYCO</name>
<proteinExistence type="predicted"/>